<dbReference type="EMBL" id="MT143418">
    <property type="protein sequence ID" value="QJA96625.1"/>
    <property type="molecule type" value="Genomic_DNA"/>
</dbReference>
<evidence type="ECO:0000313" key="2">
    <source>
        <dbReference type="EMBL" id="QJA96625.1"/>
    </source>
</evidence>
<protein>
    <submittedName>
        <fullName evidence="2">Uncharacterized protein</fullName>
    </submittedName>
</protein>
<reference evidence="2" key="1">
    <citation type="submission" date="2020-03" db="EMBL/GenBank/DDBJ databases">
        <title>The deep terrestrial virosphere.</title>
        <authorList>
            <person name="Holmfeldt K."/>
            <person name="Nilsson E."/>
            <person name="Simone D."/>
            <person name="Lopez-Fernandez M."/>
            <person name="Wu X."/>
            <person name="de Brujin I."/>
            <person name="Lundin D."/>
            <person name="Andersson A."/>
            <person name="Bertilsson S."/>
            <person name="Dopson M."/>
        </authorList>
    </citation>
    <scope>NUCLEOTIDE SEQUENCE</scope>
    <source>
        <strain evidence="2">MM415B07853</strain>
    </source>
</reference>
<keyword evidence="1" id="KW-0175">Coiled coil</keyword>
<name>A0A6M3LVH6_9ZZZZ</name>
<gene>
    <name evidence="2" type="ORF">MM415B07853_0007</name>
</gene>
<organism evidence="2">
    <name type="scientific">viral metagenome</name>
    <dbReference type="NCBI Taxonomy" id="1070528"/>
    <lineage>
        <taxon>unclassified sequences</taxon>
        <taxon>metagenomes</taxon>
        <taxon>organismal metagenomes</taxon>
    </lineage>
</organism>
<sequence>MQAKQESDDKHKQISILEAKIARLQKKLHTTNVFYLREIQRQSKQLKLADRNYLELKNNFDELIEEAGYSAWQTGIKWVGVTFSKNMTLKEIIETDFWKNAIKQRQLEIDH</sequence>
<dbReference type="AlphaFoldDB" id="A0A6M3LVH6"/>
<proteinExistence type="predicted"/>
<feature type="coiled-coil region" evidence="1">
    <location>
        <begin position="7"/>
        <end position="66"/>
    </location>
</feature>
<accession>A0A6M3LVH6</accession>
<evidence type="ECO:0000256" key="1">
    <source>
        <dbReference type="SAM" id="Coils"/>
    </source>
</evidence>